<proteinExistence type="predicted"/>
<feature type="non-terminal residue" evidence="1">
    <location>
        <position position="371"/>
    </location>
</feature>
<comment type="caution">
    <text evidence="1">The sequence shown here is derived from an EMBL/GenBank/DDBJ whole genome shotgun (WGS) entry which is preliminary data.</text>
</comment>
<dbReference type="EMBL" id="PQXF01000068">
    <property type="protein sequence ID" value="PXF57176.1"/>
    <property type="molecule type" value="Genomic_DNA"/>
</dbReference>
<reference evidence="1" key="1">
    <citation type="submission" date="2018-01" db="EMBL/GenBank/DDBJ databases">
        <authorList>
            <person name="Krukenberg V."/>
        </authorList>
    </citation>
    <scope>NUCLEOTIDE SEQUENCE</scope>
    <source>
        <strain evidence="1">E20ANME2</strain>
    </source>
</reference>
<sequence length="371" mass="39449">MKKRDGAFGLTGFVLIAGLLAMVVLVGTAAADQDAYIRATSKSEGDVGQQNFIISMTLNASGFLGDCSDPDPPECPDGYGGRIYVVNHQKKWVNGTNLTDVSSDGYETVGWMSSYGVGGRFFETTWPTPLKPGIYDLILDLNVTGCPYVWTNTTKSGEHIEDPMWVVYVNAIELNMTAFISGSGSCPGSDPLNVNIGDTVTYCFNVTNTGGATLTNITLNDSHYGVIAINDTLAPGQSTNGNATHTVNESDILHGTNKANVSARDPANNLVEDTDNCTIIVDYNASISKTPDYPRNAAIGESVNFTIFVDLPNATLHKVTVNDTLPAGFIYNSSSFNLTANNDSFNGIVSGPEDGTAPVHVNWTLGTVNNS</sequence>
<organism evidence="1 2">
    <name type="scientific">Candidatus Methanogaster sp</name>
    <dbReference type="NCBI Taxonomy" id="3386292"/>
    <lineage>
        <taxon>Archaea</taxon>
        <taxon>Methanobacteriati</taxon>
        <taxon>Methanobacteriota</taxon>
        <taxon>Stenosarchaea group</taxon>
        <taxon>Methanomicrobia</taxon>
        <taxon>Methanosarcinales</taxon>
        <taxon>ANME-2 cluster</taxon>
        <taxon>Candidatus Methanogasteraceae</taxon>
        <taxon>Candidatus Methanogaster</taxon>
    </lineage>
</organism>
<evidence type="ECO:0000313" key="2">
    <source>
        <dbReference type="Proteomes" id="UP000248329"/>
    </source>
</evidence>
<accession>A0AC61KYJ5</accession>
<protein>
    <submittedName>
        <fullName evidence="1">Uncharacterized protein</fullName>
    </submittedName>
</protein>
<dbReference type="Proteomes" id="UP000248329">
    <property type="component" value="Unassembled WGS sequence"/>
</dbReference>
<name>A0AC61KYJ5_9EURY</name>
<evidence type="ECO:0000313" key="1">
    <source>
        <dbReference type="EMBL" id="PXF57176.1"/>
    </source>
</evidence>
<gene>
    <name evidence="1" type="ORF">C4B59_15720</name>
</gene>